<feature type="domain" description="HTH tetR-type" evidence="3">
    <location>
        <begin position="1"/>
        <end position="61"/>
    </location>
</feature>
<dbReference type="PANTHER" id="PTHR43479:SF12">
    <property type="entry name" value="TRANSCRIPTIONAL REGULATORY PROTEIN"/>
    <property type="match status" value="1"/>
</dbReference>
<dbReference type="RefSeq" id="WP_008339438.1">
    <property type="nucleotide sequence ID" value="NZ_AFRZ01000001.1"/>
</dbReference>
<dbReference type="PATRIC" id="fig|929558.5.peg.2366"/>
<evidence type="ECO:0000256" key="2">
    <source>
        <dbReference type="PROSITE-ProRule" id="PRU00335"/>
    </source>
</evidence>
<comment type="caution">
    <text evidence="4">The sequence shown here is derived from an EMBL/GenBank/DDBJ whole genome shotgun (WGS) entry which is preliminary data.</text>
</comment>
<dbReference type="EMBL" id="AFRZ01000001">
    <property type="protein sequence ID" value="EHP30899.1"/>
    <property type="molecule type" value="Genomic_DNA"/>
</dbReference>
<proteinExistence type="predicted"/>
<dbReference type="InterPro" id="IPR001647">
    <property type="entry name" value="HTH_TetR"/>
</dbReference>
<dbReference type="Pfam" id="PF00440">
    <property type="entry name" value="TetR_N"/>
    <property type="match status" value="1"/>
</dbReference>
<gene>
    <name evidence="4" type="ORF">SMGD1_2376</name>
</gene>
<dbReference type="eggNOG" id="COG1309">
    <property type="taxonomic scope" value="Bacteria"/>
</dbReference>
<dbReference type="STRING" id="929558.SMGD1_2376"/>
<feature type="DNA-binding region" description="H-T-H motif" evidence="2">
    <location>
        <begin position="24"/>
        <end position="43"/>
    </location>
</feature>
<sequence>MSRKEAILEAARELFNETSTQSSTTNHIAKAIGISPGNLHYHYKNREEIIRLLYIQMRKETTLSVDELPKSIATLHEHEKILIKVQWKYRFFFKEMLSLFARDSELEDLYIKDNIAHRRRIRQVLNNLIINEELTITDEEDIDFLVDSISLSWQFYSSLLHTIGQEVDADSVQKVIKYTSAAMKPYLTKKRK</sequence>
<dbReference type="Proteomes" id="UP000006431">
    <property type="component" value="Unassembled WGS sequence"/>
</dbReference>
<keyword evidence="1 2" id="KW-0238">DNA-binding</keyword>
<dbReference type="AlphaFoldDB" id="B6BMI6"/>
<dbReference type="Pfam" id="PF13972">
    <property type="entry name" value="TetR"/>
    <property type="match status" value="1"/>
</dbReference>
<protein>
    <submittedName>
        <fullName evidence="4">Transcriptional regulator, TetR family</fullName>
    </submittedName>
</protein>
<dbReference type="InterPro" id="IPR009057">
    <property type="entry name" value="Homeodomain-like_sf"/>
</dbReference>
<dbReference type="InterPro" id="IPR025722">
    <property type="entry name" value="TetR"/>
</dbReference>
<evidence type="ECO:0000313" key="4">
    <source>
        <dbReference type="EMBL" id="EHP30899.1"/>
    </source>
</evidence>
<dbReference type="OrthoDB" id="3249at2"/>
<dbReference type="PRINTS" id="PR00455">
    <property type="entry name" value="HTHTETR"/>
</dbReference>
<organism evidence="4 5">
    <name type="scientific">Sulfurimonas gotlandica (strain DSM 19862 / JCM 16533 / GD1)</name>
    <dbReference type="NCBI Taxonomy" id="929558"/>
    <lineage>
        <taxon>Bacteria</taxon>
        <taxon>Pseudomonadati</taxon>
        <taxon>Campylobacterota</taxon>
        <taxon>Epsilonproteobacteria</taxon>
        <taxon>Campylobacterales</taxon>
        <taxon>Sulfurimonadaceae</taxon>
        <taxon>Sulfurimonas</taxon>
    </lineage>
</organism>
<dbReference type="PANTHER" id="PTHR43479">
    <property type="entry name" value="ACREF/ENVCD OPERON REPRESSOR-RELATED"/>
    <property type="match status" value="1"/>
</dbReference>
<evidence type="ECO:0000256" key="1">
    <source>
        <dbReference type="ARBA" id="ARBA00023125"/>
    </source>
</evidence>
<dbReference type="HOGENOM" id="CLU_091262_1_0_7"/>
<dbReference type="InterPro" id="IPR050624">
    <property type="entry name" value="HTH-type_Tx_Regulator"/>
</dbReference>
<dbReference type="GO" id="GO:0003677">
    <property type="term" value="F:DNA binding"/>
    <property type="evidence" value="ECO:0007669"/>
    <property type="project" value="UniProtKB-UniRule"/>
</dbReference>
<evidence type="ECO:0000313" key="5">
    <source>
        <dbReference type="Proteomes" id="UP000006431"/>
    </source>
</evidence>
<name>B6BMI6_SULGG</name>
<accession>H1FZ15</accession>
<reference evidence="4 5" key="1">
    <citation type="journal article" date="2012" name="Proc. Natl. Acad. Sci. U.S.A.">
        <title>Genome and physiology of a model Epsilonproteobacterium responsible for sulfide detoxification in marine oxygen depletion zones.</title>
        <authorList>
            <person name="Grote J."/>
            <person name="Schott T."/>
            <person name="Bruckner C.G."/>
            <person name="Glockner F.O."/>
            <person name="Jost G."/>
            <person name="Teeling H."/>
            <person name="Labrenz M."/>
            <person name="Jurgens K."/>
        </authorList>
    </citation>
    <scope>NUCLEOTIDE SEQUENCE [LARGE SCALE GENOMIC DNA]</scope>
    <source>
        <strain evidence="4 5">GD1</strain>
    </source>
</reference>
<dbReference type="PROSITE" id="PS50977">
    <property type="entry name" value="HTH_TETR_2"/>
    <property type="match status" value="1"/>
</dbReference>
<dbReference type="SUPFAM" id="SSF46689">
    <property type="entry name" value="Homeodomain-like"/>
    <property type="match status" value="1"/>
</dbReference>
<accession>B6BMI6</accession>
<keyword evidence="5" id="KW-1185">Reference proteome</keyword>
<evidence type="ECO:0000259" key="3">
    <source>
        <dbReference type="PROSITE" id="PS50977"/>
    </source>
</evidence>
<dbReference type="Gene3D" id="1.10.357.10">
    <property type="entry name" value="Tetracycline Repressor, domain 2"/>
    <property type="match status" value="1"/>
</dbReference>